<dbReference type="SUPFAM" id="SSF46894">
    <property type="entry name" value="C-terminal effector domain of the bipartite response regulators"/>
    <property type="match status" value="1"/>
</dbReference>
<feature type="DNA-binding region" description="OmpR/PhoB-type" evidence="7">
    <location>
        <begin position="132"/>
        <end position="231"/>
    </location>
</feature>
<dbReference type="PANTHER" id="PTHR48111">
    <property type="entry name" value="REGULATOR OF RPOS"/>
    <property type="match status" value="1"/>
</dbReference>
<evidence type="ECO:0000256" key="3">
    <source>
        <dbReference type="ARBA" id="ARBA00023015"/>
    </source>
</evidence>
<gene>
    <name evidence="10" type="ORF">FM037_13305</name>
</gene>
<dbReference type="Pfam" id="PF00072">
    <property type="entry name" value="Response_reg"/>
    <property type="match status" value="1"/>
</dbReference>
<evidence type="ECO:0000256" key="2">
    <source>
        <dbReference type="ARBA" id="ARBA00023012"/>
    </source>
</evidence>
<dbReference type="CDD" id="cd00383">
    <property type="entry name" value="trans_reg_C"/>
    <property type="match status" value="1"/>
</dbReference>
<keyword evidence="4 7" id="KW-0238">DNA-binding</keyword>
<keyword evidence="5" id="KW-0804">Transcription</keyword>
<dbReference type="CDD" id="cd00156">
    <property type="entry name" value="REC"/>
    <property type="match status" value="1"/>
</dbReference>
<feature type="modified residue" description="4-aspartylphosphate" evidence="6">
    <location>
        <position position="54"/>
    </location>
</feature>
<dbReference type="EMBL" id="CP041614">
    <property type="protein sequence ID" value="QDO84038.1"/>
    <property type="molecule type" value="Genomic_DNA"/>
</dbReference>
<keyword evidence="3" id="KW-0805">Transcription regulation</keyword>
<dbReference type="InterPro" id="IPR001867">
    <property type="entry name" value="OmpR/PhoB-type_DNA-bd"/>
</dbReference>
<feature type="domain" description="OmpR/PhoB-type" evidence="9">
    <location>
        <begin position="132"/>
        <end position="231"/>
    </location>
</feature>
<dbReference type="Proteomes" id="UP000315947">
    <property type="component" value="Chromosome"/>
</dbReference>
<evidence type="ECO:0000259" key="9">
    <source>
        <dbReference type="PROSITE" id="PS51755"/>
    </source>
</evidence>
<accession>A0ABX5WY57</accession>
<dbReference type="SMART" id="SM00862">
    <property type="entry name" value="Trans_reg_C"/>
    <property type="match status" value="1"/>
</dbReference>
<dbReference type="Pfam" id="PF00486">
    <property type="entry name" value="Trans_reg_C"/>
    <property type="match status" value="1"/>
</dbReference>
<keyword evidence="11" id="KW-1185">Reference proteome</keyword>
<feature type="domain" description="Response regulatory" evidence="8">
    <location>
        <begin position="5"/>
        <end position="118"/>
    </location>
</feature>
<dbReference type="RefSeq" id="WP_144046404.1">
    <property type="nucleotide sequence ID" value="NZ_CP041614.1"/>
</dbReference>
<dbReference type="InterPro" id="IPR036388">
    <property type="entry name" value="WH-like_DNA-bd_sf"/>
</dbReference>
<reference evidence="10 11" key="1">
    <citation type="submission" date="2019-07" db="EMBL/GenBank/DDBJ databases">
        <title>Shewanella sp. YLB-06 whole genomic sequence.</title>
        <authorList>
            <person name="Yu L."/>
        </authorList>
    </citation>
    <scope>NUCLEOTIDE SEQUENCE [LARGE SCALE GENOMIC DNA]</scope>
    <source>
        <strain evidence="10 11">YLB-06</strain>
    </source>
</reference>
<organism evidence="10 11">
    <name type="scientific">Shewanella psychropiezotolerans</name>
    <dbReference type="NCBI Taxonomy" id="2593655"/>
    <lineage>
        <taxon>Bacteria</taxon>
        <taxon>Pseudomonadati</taxon>
        <taxon>Pseudomonadota</taxon>
        <taxon>Gammaproteobacteria</taxon>
        <taxon>Alteromonadales</taxon>
        <taxon>Shewanellaceae</taxon>
        <taxon>Shewanella</taxon>
    </lineage>
</organism>
<evidence type="ECO:0000256" key="1">
    <source>
        <dbReference type="ARBA" id="ARBA00022553"/>
    </source>
</evidence>
<name>A0ABX5WY57_9GAMM</name>
<dbReference type="Gene3D" id="1.10.10.10">
    <property type="entry name" value="Winged helix-like DNA-binding domain superfamily/Winged helix DNA-binding domain"/>
    <property type="match status" value="1"/>
</dbReference>
<evidence type="ECO:0000256" key="5">
    <source>
        <dbReference type="ARBA" id="ARBA00023163"/>
    </source>
</evidence>
<evidence type="ECO:0000256" key="7">
    <source>
        <dbReference type="PROSITE-ProRule" id="PRU01091"/>
    </source>
</evidence>
<dbReference type="PROSITE" id="PS51755">
    <property type="entry name" value="OMPR_PHOB"/>
    <property type="match status" value="1"/>
</dbReference>
<dbReference type="InterPro" id="IPR039420">
    <property type="entry name" value="WalR-like"/>
</dbReference>
<sequence length="237" mass="26667">MKAKTILIVEDDLFTSRLMTSFFERKGYIAYQAFDSGAAFMYAADKKIDIIILDVTLPTDSGVSIIQKLKSISFCPVIFYSSVATEEMEIKALESGGDDFINKQRGMNVLYTRVSRLLNQQSATEVQPEASSDVVSINNIILHSELGQCNVNGEIIELQKKESRLLNFLMRHKNSLVNRDEISYILNGYAYDGWSRSIDLIICRLRKKLKAANIPESAIKSLRGKGYSLVEQEFIAA</sequence>
<keyword evidence="1 6" id="KW-0597">Phosphoprotein</keyword>
<dbReference type="SUPFAM" id="SSF52172">
    <property type="entry name" value="CheY-like"/>
    <property type="match status" value="1"/>
</dbReference>
<keyword evidence="2" id="KW-0902">Two-component regulatory system</keyword>
<dbReference type="SMART" id="SM00448">
    <property type="entry name" value="REC"/>
    <property type="match status" value="1"/>
</dbReference>
<evidence type="ECO:0000256" key="6">
    <source>
        <dbReference type="PROSITE-ProRule" id="PRU00169"/>
    </source>
</evidence>
<dbReference type="PANTHER" id="PTHR48111:SF1">
    <property type="entry name" value="TWO-COMPONENT RESPONSE REGULATOR ORR33"/>
    <property type="match status" value="1"/>
</dbReference>
<evidence type="ECO:0000256" key="4">
    <source>
        <dbReference type="ARBA" id="ARBA00023125"/>
    </source>
</evidence>
<dbReference type="Gene3D" id="3.40.50.2300">
    <property type="match status" value="1"/>
</dbReference>
<evidence type="ECO:0000313" key="10">
    <source>
        <dbReference type="EMBL" id="QDO84038.1"/>
    </source>
</evidence>
<proteinExistence type="predicted"/>
<protein>
    <submittedName>
        <fullName evidence="10">Response regulator transcription factor</fullName>
    </submittedName>
</protein>
<evidence type="ECO:0000259" key="8">
    <source>
        <dbReference type="PROSITE" id="PS50110"/>
    </source>
</evidence>
<dbReference type="InterPro" id="IPR001789">
    <property type="entry name" value="Sig_transdc_resp-reg_receiver"/>
</dbReference>
<dbReference type="PROSITE" id="PS50110">
    <property type="entry name" value="RESPONSE_REGULATORY"/>
    <property type="match status" value="1"/>
</dbReference>
<evidence type="ECO:0000313" key="11">
    <source>
        <dbReference type="Proteomes" id="UP000315947"/>
    </source>
</evidence>
<dbReference type="InterPro" id="IPR016032">
    <property type="entry name" value="Sig_transdc_resp-reg_C-effctor"/>
</dbReference>
<dbReference type="InterPro" id="IPR011006">
    <property type="entry name" value="CheY-like_superfamily"/>
</dbReference>